<gene>
    <name evidence="2" type="ORF">F0475_01840</name>
</gene>
<dbReference type="EMBL" id="VVIQ01000002">
    <property type="protein sequence ID" value="MUL27090.1"/>
    <property type="molecule type" value="Genomic_DNA"/>
</dbReference>
<keyword evidence="1" id="KW-0472">Membrane</keyword>
<evidence type="ECO:0000313" key="3">
    <source>
        <dbReference type="Proteomes" id="UP000482295"/>
    </source>
</evidence>
<reference evidence="2 3" key="1">
    <citation type="submission" date="2019-09" db="EMBL/GenBank/DDBJ databases">
        <title>Prevotella A2879 sp. nov., isolated from an abscess of a patient.</title>
        <authorList>
            <person name="Buhl M."/>
            <person name="Oberhettinger P."/>
        </authorList>
    </citation>
    <scope>NUCLEOTIDE SEQUENCE [LARGE SCALE GENOMIC DNA]</scope>
    <source>
        <strain evidence="2 3">A2879</strain>
    </source>
</reference>
<keyword evidence="1" id="KW-0812">Transmembrane</keyword>
<accession>A0A7C9HD19</accession>
<dbReference type="Pfam" id="PF13430">
    <property type="entry name" value="DUF4112"/>
    <property type="match status" value="1"/>
</dbReference>
<keyword evidence="1" id="KW-1133">Transmembrane helix</keyword>
<evidence type="ECO:0000313" key="2">
    <source>
        <dbReference type="EMBL" id="MUL27090.1"/>
    </source>
</evidence>
<proteinExistence type="predicted"/>
<sequence>MKEENRLKAQERMNDSSVYKAMEQTQRVMDDYYLDGILGLLPYGIGDILSALFALLYVWFAFVKIRSIPLALAIINNSLRDVLFGMIPFYIGDVIDFFHKANRENMQLVHGFVEGDKEVIRDVNRKAVQSAILIVLMIVLIIAMIVLLVSLTTWLIHLIGSLF</sequence>
<comment type="caution">
    <text evidence="2">The sequence shown here is derived from an EMBL/GenBank/DDBJ whole genome shotgun (WGS) entry which is preliminary data.</text>
</comment>
<dbReference type="AlphaFoldDB" id="A0A7C9HD19"/>
<dbReference type="InterPro" id="IPR025187">
    <property type="entry name" value="DUF4112"/>
</dbReference>
<keyword evidence="3" id="KW-1185">Reference proteome</keyword>
<feature type="transmembrane region" description="Helical" evidence="1">
    <location>
        <begin position="40"/>
        <end position="62"/>
    </location>
</feature>
<dbReference type="RefSeq" id="WP_155715134.1">
    <property type="nucleotide sequence ID" value="NZ_VVIQ01000002.1"/>
</dbReference>
<protein>
    <submittedName>
        <fullName evidence="2">DUF4112 domain-containing protein</fullName>
    </submittedName>
</protein>
<feature type="transmembrane region" description="Helical" evidence="1">
    <location>
        <begin position="131"/>
        <end position="156"/>
    </location>
</feature>
<evidence type="ECO:0000256" key="1">
    <source>
        <dbReference type="SAM" id="Phobius"/>
    </source>
</evidence>
<organism evidence="2 3">
    <name type="scientific">Prevotella vespertina</name>
    <dbReference type="NCBI Taxonomy" id="2608404"/>
    <lineage>
        <taxon>Bacteria</taxon>
        <taxon>Pseudomonadati</taxon>
        <taxon>Bacteroidota</taxon>
        <taxon>Bacteroidia</taxon>
        <taxon>Bacteroidales</taxon>
        <taxon>Prevotellaceae</taxon>
        <taxon>Prevotella</taxon>
    </lineage>
</organism>
<name>A0A7C9HD19_9BACT</name>
<dbReference type="Proteomes" id="UP000482295">
    <property type="component" value="Unassembled WGS sequence"/>
</dbReference>